<protein>
    <recommendedName>
        <fullName evidence="2">Nucleotidyl transferase AbiEii/AbiGii toxin family protein</fullName>
    </recommendedName>
</protein>
<evidence type="ECO:0000313" key="1">
    <source>
        <dbReference type="EMBL" id="KKN09484.1"/>
    </source>
</evidence>
<dbReference type="EMBL" id="LAZR01004343">
    <property type="protein sequence ID" value="KKN09484.1"/>
    <property type="molecule type" value="Genomic_DNA"/>
</dbReference>
<accession>A0A0F9MUN8</accession>
<reference evidence="1" key="1">
    <citation type="journal article" date="2015" name="Nature">
        <title>Complex archaea that bridge the gap between prokaryotes and eukaryotes.</title>
        <authorList>
            <person name="Spang A."/>
            <person name="Saw J.H."/>
            <person name="Jorgensen S.L."/>
            <person name="Zaremba-Niedzwiedzka K."/>
            <person name="Martijn J."/>
            <person name="Lind A.E."/>
            <person name="van Eijk R."/>
            <person name="Schleper C."/>
            <person name="Guy L."/>
            <person name="Ettema T.J."/>
        </authorList>
    </citation>
    <scope>NUCLEOTIDE SEQUENCE</scope>
</reference>
<dbReference type="AlphaFoldDB" id="A0A0F9MUN8"/>
<name>A0A0F9MUN8_9ZZZZ</name>
<sequence>MLKRLIDRVQHIDKLEEIGLPRDQYALTGGAWLAIMQIRENKDIDIVVTEELHKVYASYFINSEFRKTTDQFIDKSGKHGKKQ</sequence>
<evidence type="ECO:0008006" key="2">
    <source>
        <dbReference type="Google" id="ProtNLM"/>
    </source>
</evidence>
<feature type="non-terminal residue" evidence="1">
    <location>
        <position position="83"/>
    </location>
</feature>
<gene>
    <name evidence="1" type="ORF">LCGC14_1046250</name>
</gene>
<proteinExistence type="predicted"/>
<organism evidence="1">
    <name type="scientific">marine sediment metagenome</name>
    <dbReference type="NCBI Taxonomy" id="412755"/>
    <lineage>
        <taxon>unclassified sequences</taxon>
        <taxon>metagenomes</taxon>
        <taxon>ecological metagenomes</taxon>
    </lineage>
</organism>
<comment type="caution">
    <text evidence="1">The sequence shown here is derived from an EMBL/GenBank/DDBJ whole genome shotgun (WGS) entry which is preliminary data.</text>
</comment>